<sequence length="93" mass="10259">MRSSECSETVAQAIHTCISAETNENLIAAPTSEEIKAELFSIHPNKAPGPDGFLVLDQWSSSGACHSSAWNQTRRSSIPIHLYFVWRSSIRSL</sequence>
<evidence type="ECO:0000313" key="1">
    <source>
        <dbReference type="EMBL" id="JAU70364.1"/>
    </source>
</evidence>
<organism evidence="1">
    <name type="scientific">Noccaea caerulescens</name>
    <name type="common">Alpine penny-cress</name>
    <name type="synonym">Thlaspi caerulescens</name>
    <dbReference type="NCBI Taxonomy" id="107243"/>
    <lineage>
        <taxon>Eukaryota</taxon>
        <taxon>Viridiplantae</taxon>
        <taxon>Streptophyta</taxon>
        <taxon>Embryophyta</taxon>
        <taxon>Tracheophyta</taxon>
        <taxon>Spermatophyta</taxon>
        <taxon>Magnoliopsida</taxon>
        <taxon>eudicotyledons</taxon>
        <taxon>Gunneridae</taxon>
        <taxon>Pentapetalae</taxon>
        <taxon>rosids</taxon>
        <taxon>malvids</taxon>
        <taxon>Brassicales</taxon>
        <taxon>Brassicaceae</taxon>
        <taxon>Coluteocarpeae</taxon>
        <taxon>Noccaea</taxon>
    </lineage>
</organism>
<accession>A0A1J3HU28</accession>
<proteinExistence type="predicted"/>
<reference evidence="1" key="1">
    <citation type="submission" date="2016-07" db="EMBL/GenBank/DDBJ databases">
        <title>De novo transcriptome assembly of four accessions of the metal hyperaccumulator plant Noccaea caerulescens.</title>
        <authorList>
            <person name="Blande D."/>
            <person name="Halimaa P."/>
            <person name="Tervahauta A.I."/>
            <person name="Aarts M.G."/>
            <person name="Karenlampi S.O."/>
        </authorList>
    </citation>
    <scope>NUCLEOTIDE SEQUENCE</scope>
</reference>
<protein>
    <submittedName>
        <fullName evidence="1">Uncharacterized protein</fullName>
    </submittedName>
</protein>
<dbReference type="EMBL" id="GEVL01006977">
    <property type="protein sequence ID" value="JAU70364.1"/>
    <property type="molecule type" value="Transcribed_RNA"/>
</dbReference>
<dbReference type="AlphaFoldDB" id="A0A1J3HU28"/>
<gene>
    <name evidence="1" type="ORF">LE_TR20725_c1_g1_i1_g.66608</name>
</gene>
<name>A0A1J3HU28_NOCCA</name>